<dbReference type="PANTHER" id="PTHR11207">
    <property type="entry name" value="RIBONUCLEASE III"/>
    <property type="match status" value="1"/>
</dbReference>
<dbReference type="GO" id="GO:0004525">
    <property type="term" value="F:ribonuclease III activity"/>
    <property type="evidence" value="ECO:0007669"/>
    <property type="project" value="UniProtKB-UniRule"/>
</dbReference>
<evidence type="ECO:0000259" key="10">
    <source>
        <dbReference type="PROSITE" id="PS50137"/>
    </source>
</evidence>
<evidence type="ECO:0000313" key="12">
    <source>
        <dbReference type="EMBL" id="OAM84245.1"/>
    </source>
</evidence>
<dbReference type="GO" id="GO:0003725">
    <property type="term" value="F:double-stranded RNA binding"/>
    <property type="evidence" value="ECO:0007669"/>
    <property type="project" value="TreeGrafter"/>
</dbReference>
<dbReference type="PANTHER" id="PTHR11207:SF0">
    <property type="entry name" value="RIBONUCLEASE 3"/>
    <property type="match status" value="1"/>
</dbReference>
<evidence type="ECO:0000256" key="4">
    <source>
        <dbReference type="ARBA" id="ARBA00022664"/>
    </source>
</evidence>
<keyword evidence="4 9" id="KW-0507">mRNA processing</keyword>
<comment type="caution">
    <text evidence="12">The sequence shown here is derived from an EMBL/GenBank/DDBJ whole genome shotgun (WGS) entry which is preliminary data.</text>
</comment>
<evidence type="ECO:0000256" key="7">
    <source>
        <dbReference type="ARBA" id="ARBA00022801"/>
    </source>
</evidence>
<dbReference type="InterPro" id="IPR000999">
    <property type="entry name" value="RNase_III_dom"/>
</dbReference>
<dbReference type="AlphaFoldDB" id="A0A178I4N4"/>
<dbReference type="GO" id="GO:0005737">
    <property type="term" value="C:cytoplasm"/>
    <property type="evidence" value="ECO:0007669"/>
    <property type="project" value="UniProtKB-SubCell"/>
</dbReference>
<dbReference type="SMART" id="SM00535">
    <property type="entry name" value="RIBOc"/>
    <property type="match status" value="1"/>
</dbReference>
<keyword evidence="7 9" id="KW-0378">Hydrolase</keyword>
<keyword evidence="13" id="KW-1185">Reference proteome</keyword>
<evidence type="ECO:0000256" key="8">
    <source>
        <dbReference type="ARBA" id="ARBA00022884"/>
    </source>
</evidence>
<feature type="domain" description="RNase III" evidence="11">
    <location>
        <begin position="8"/>
        <end position="136"/>
    </location>
</feature>
<dbReference type="CDD" id="cd10845">
    <property type="entry name" value="DSRM_RNAse_III_family"/>
    <property type="match status" value="1"/>
</dbReference>
<dbReference type="GO" id="GO:0006364">
    <property type="term" value="P:rRNA processing"/>
    <property type="evidence" value="ECO:0007669"/>
    <property type="project" value="UniProtKB-UniRule"/>
</dbReference>
<dbReference type="InterPro" id="IPR014720">
    <property type="entry name" value="dsRBD_dom"/>
</dbReference>
<accession>A0A178I4N4</accession>
<comment type="similarity">
    <text evidence="2">Belongs to the ribonuclease III family.</text>
</comment>
<dbReference type="RefSeq" id="WP_067450099.1">
    <property type="nucleotide sequence ID" value="NZ_LVVY01000001.1"/>
</dbReference>
<comment type="cofactor">
    <cofactor evidence="9">
        <name>Mg(2+)</name>
        <dbReference type="ChEBI" id="CHEBI:18420"/>
    </cofactor>
</comment>
<keyword evidence="9" id="KW-0699">rRNA-binding</keyword>
<feature type="binding site" evidence="9">
    <location>
        <position position="125"/>
    </location>
    <ligand>
        <name>Mg(2+)</name>
        <dbReference type="ChEBI" id="CHEBI:18420"/>
    </ligand>
</feature>
<comment type="subunit">
    <text evidence="9">Homodimer.</text>
</comment>
<keyword evidence="5 9" id="KW-0540">Nuclease</keyword>
<dbReference type="SUPFAM" id="SSF54768">
    <property type="entry name" value="dsRNA-binding domain-like"/>
    <property type="match status" value="1"/>
</dbReference>
<organism evidence="12 13">
    <name type="scientific">Devosia elaeis</name>
    <dbReference type="NCBI Taxonomy" id="1770058"/>
    <lineage>
        <taxon>Bacteria</taxon>
        <taxon>Pseudomonadati</taxon>
        <taxon>Pseudomonadota</taxon>
        <taxon>Alphaproteobacteria</taxon>
        <taxon>Hyphomicrobiales</taxon>
        <taxon>Devosiaceae</taxon>
        <taxon>Devosia</taxon>
    </lineage>
</organism>
<dbReference type="Proteomes" id="UP000078389">
    <property type="component" value="Unassembled WGS sequence"/>
</dbReference>
<dbReference type="GO" id="GO:0008033">
    <property type="term" value="P:tRNA processing"/>
    <property type="evidence" value="ECO:0007669"/>
    <property type="project" value="UniProtKB-KW"/>
</dbReference>
<keyword evidence="9" id="KW-0460">Magnesium</keyword>
<keyword evidence="9" id="KW-0479">Metal-binding</keyword>
<reference evidence="12 13" key="1">
    <citation type="submission" date="2016-03" db="EMBL/GenBank/DDBJ databases">
        <title>Genome sequencing of Devosia sp. S37.</title>
        <authorList>
            <person name="Mohd Nor M."/>
        </authorList>
    </citation>
    <scope>NUCLEOTIDE SEQUENCE [LARGE SCALE GENOMIC DNA]</scope>
    <source>
        <strain evidence="12 13">S37</strain>
    </source>
</reference>
<dbReference type="STRING" id="1770058.A3840_00275"/>
<dbReference type="GO" id="GO:0006397">
    <property type="term" value="P:mRNA processing"/>
    <property type="evidence" value="ECO:0007669"/>
    <property type="project" value="UniProtKB-UniRule"/>
</dbReference>
<dbReference type="GO" id="GO:0046872">
    <property type="term" value="F:metal ion binding"/>
    <property type="evidence" value="ECO:0007669"/>
    <property type="project" value="UniProtKB-KW"/>
</dbReference>
<keyword evidence="6 9" id="KW-0255">Endonuclease</keyword>
<keyword evidence="8 9" id="KW-0694">RNA-binding</keyword>
<feature type="binding site" evidence="9">
    <location>
        <position position="122"/>
    </location>
    <ligand>
        <name>Mg(2+)</name>
        <dbReference type="ChEBI" id="CHEBI:18420"/>
    </ligand>
</feature>
<evidence type="ECO:0000313" key="13">
    <source>
        <dbReference type="Proteomes" id="UP000078389"/>
    </source>
</evidence>
<evidence type="ECO:0000256" key="2">
    <source>
        <dbReference type="ARBA" id="ARBA00010183"/>
    </source>
</evidence>
<feature type="active site" evidence="9">
    <location>
        <position position="125"/>
    </location>
</feature>
<dbReference type="InterPro" id="IPR011907">
    <property type="entry name" value="RNase_III"/>
</dbReference>
<dbReference type="EC" id="3.1.26.3" evidence="9"/>
<dbReference type="SUPFAM" id="SSF69065">
    <property type="entry name" value="RNase III domain-like"/>
    <property type="match status" value="1"/>
</dbReference>
<protein>
    <recommendedName>
        <fullName evidence="9">Ribonuclease 3</fullName>
        <ecNumber evidence="9">3.1.26.3</ecNumber>
    </recommendedName>
    <alternativeName>
        <fullName evidence="9">Ribonuclease III</fullName>
        <shortName evidence="9">RNase III</shortName>
    </alternativeName>
</protein>
<keyword evidence="9" id="KW-0819">tRNA processing</keyword>
<dbReference type="PROSITE" id="PS00517">
    <property type="entry name" value="RNASE_3_1"/>
    <property type="match status" value="1"/>
</dbReference>
<dbReference type="PROSITE" id="PS50137">
    <property type="entry name" value="DS_RBD"/>
    <property type="match status" value="1"/>
</dbReference>
<evidence type="ECO:0000256" key="1">
    <source>
        <dbReference type="ARBA" id="ARBA00000109"/>
    </source>
</evidence>
<dbReference type="Pfam" id="PF00035">
    <property type="entry name" value="dsrm"/>
    <property type="match status" value="1"/>
</dbReference>
<keyword evidence="9" id="KW-0963">Cytoplasm</keyword>
<name>A0A178I4N4_9HYPH</name>
<feature type="domain" description="DRBM" evidence="10">
    <location>
        <begin position="161"/>
        <end position="225"/>
    </location>
</feature>
<evidence type="ECO:0000256" key="5">
    <source>
        <dbReference type="ARBA" id="ARBA00022722"/>
    </source>
</evidence>
<evidence type="ECO:0000256" key="3">
    <source>
        <dbReference type="ARBA" id="ARBA00022552"/>
    </source>
</evidence>
<proteinExistence type="inferred from homology"/>
<comment type="catalytic activity">
    <reaction evidence="1 9">
        <text>Endonucleolytic cleavage to 5'-phosphomonoester.</text>
        <dbReference type="EC" id="3.1.26.3"/>
    </reaction>
</comment>
<comment type="function">
    <text evidence="9">Digests double-stranded RNA. Involved in the processing of primary rRNA transcript to yield the immediate precursors to the large and small rRNAs (23S and 16S). Processes some mRNAs, and tRNAs when they are encoded in the rRNA operon. Processes pre-crRNA and tracrRNA of type II CRISPR loci if present in the organism.</text>
</comment>
<dbReference type="Gene3D" id="3.30.160.20">
    <property type="match status" value="1"/>
</dbReference>
<dbReference type="PROSITE" id="PS50142">
    <property type="entry name" value="RNASE_3_2"/>
    <property type="match status" value="1"/>
</dbReference>
<dbReference type="GO" id="GO:0010468">
    <property type="term" value="P:regulation of gene expression"/>
    <property type="evidence" value="ECO:0007669"/>
    <property type="project" value="TreeGrafter"/>
</dbReference>
<dbReference type="HAMAP" id="MF_00104">
    <property type="entry name" value="RNase_III"/>
    <property type="match status" value="1"/>
</dbReference>
<dbReference type="SMART" id="SM00358">
    <property type="entry name" value="DSRM"/>
    <property type="match status" value="1"/>
</dbReference>
<evidence type="ECO:0000256" key="9">
    <source>
        <dbReference type="HAMAP-Rule" id="MF_00104"/>
    </source>
</evidence>
<dbReference type="InterPro" id="IPR036389">
    <property type="entry name" value="RNase_III_sf"/>
</dbReference>
<feature type="binding site" evidence="9">
    <location>
        <position position="49"/>
    </location>
    <ligand>
        <name>Mg(2+)</name>
        <dbReference type="ChEBI" id="CHEBI:18420"/>
    </ligand>
</feature>
<keyword evidence="3 9" id="KW-0698">rRNA processing</keyword>
<comment type="subcellular location">
    <subcellularLocation>
        <location evidence="9">Cytoplasm</location>
    </subcellularLocation>
</comment>
<dbReference type="FunFam" id="1.10.1520.10:FF:000001">
    <property type="entry name" value="Ribonuclease 3"/>
    <property type="match status" value="1"/>
</dbReference>
<dbReference type="Gene3D" id="1.10.1520.10">
    <property type="entry name" value="Ribonuclease III domain"/>
    <property type="match status" value="1"/>
</dbReference>
<dbReference type="EMBL" id="LVVY01000001">
    <property type="protein sequence ID" value="OAM84245.1"/>
    <property type="molecule type" value="Genomic_DNA"/>
</dbReference>
<evidence type="ECO:0000256" key="6">
    <source>
        <dbReference type="ARBA" id="ARBA00022759"/>
    </source>
</evidence>
<dbReference type="NCBIfam" id="TIGR02191">
    <property type="entry name" value="RNaseIII"/>
    <property type="match status" value="1"/>
</dbReference>
<dbReference type="Pfam" id="PF14622">
    <property type="entry name" value="Ribonucleas_3_3"/>
    <property type="match status" value="1"/>
</dbReference>
<dbReference type="CDD" id="cd00593">
    <property type="entry name" value="RIBOc"/>
    <property type="match status" value="1"/>
</dbReference>
<gene>
    <name evidence="9" type="primary">rnc</name>
    <name evidence="12" type="ORF">A3840_00275</name>
</gene>
<evidence type="ECO:0000259" key="11">
    <source>
        <dbReference type="PROSITE" id="PS50142"/>
    </source>
</evidence>
<dbReference type="GO" id="GO:0019843">
    <property type="term" value="F:rRNA binding"/>
    <property type="evidence" value="ECO:0007669"/>
    <property type="project" value="UniProtKB-KW"/>
</dbReference>
<sequence length="235" mass="26175">MSRRDKTHEKLQFRLGYRFADLDLLERALTHSSAISPAKRIDRSYQRLEFLGDRVLGLVVADMLYRRYPKSNEGDLSRTLNTLVRKETCAEIARQLDLGREMILGDSEARSGGADKDAILGDITEAIIGAIYLDGGLEPARAFIERNFEDVLAGGQASRADAKTTLQEWAQARGLEPPAYVLVGRTGPDHAPEFTIAVDLSGYDRLEATGSSKKIAEHKAAQLFLVRQKVWKEMP</sequence>
<feature type="active site" evidence="9">
    <location>
        <position position="53"/>
    </location>
</feature>